<evidence type="ECO:0000256" key="1">
    <source>
        <dbReference type="SAM" id="Coils"/>
    </source>
</evidence>
<dbReference type="AlphaFoldDB" id="A0AA86U626"/>
<name>A0AA86U626_9EUKA</name>
<organism evidence="2">
    <name type="scientific">Hexamita inflata</name>
    <dbReference type="NCBI Taxonomy" id="28002"/>
    <lineage>
        <taxon>Eukaryota</taxon>
        <taxon>Metamonada</taxon>
        <taxon>Diplomonadida</taxon>
        <taxon>Hexamitidae</taxon>
        <taxon>Hexamitinae</taxon>
        <taxon>Hexamita</taxon>
    </lineage>
</organism>
<dbReference type="Proteomes" id="UP001642409">
    <property type="component" value="Unassembled WGS sequence"/>
</dbReference>
<proteinExistence type="predicted"/>
<accession>A0AA86U626</accession>
<evidence type="ECO:0000313" key="3">
    <source>
        <dbReference type="EMBL" id="CAL6042517.1"/>
    </source>
</evidence>
<evidence type="ECO:0000313" key="2">
    <source>
        <dbReference type="EMBL" id="CAI9944215.1"/>
    </source>
</evidence>
<protein>
    <submittedName>
        <fullName evidence="3">Hypothetical_protein</fullName>
    </submittedName>
</protein>
<reference evidence="3 4" key="2">
    <citation type="submission" date="2024-07" db="EMBL/GenBank/DDBJ databases">
        <authorList>
            <person name="Akdeniz Z."/>
        </authorList>
    </citation>
    <scope>NUCLEOTIDE SEQUENCE [LARGE SCALE GENOMIC DNA]</scope>
</reference>
<feature type="coiled-coil region" evidence="1">
    <location>
        <begin position="28"/>
        <end position="62"/>
    </location>
</feature>
<keyword evidence="4" id="KW-1185">Reference proteome</keyword>
<dbReference type="EMBL" id="CATOUU010000722">
    <property type="protein sequence ID" value="CAI9944215.1"/>
    <property type="molecule type" value="Genomic_DNA"/>
</dbReference>
<gene>
    <name evidence="2" type="ORF">HINF_LOCUS31860</name>
    <name evidence="3" type="ORF">HINF_LOCUS39628</name>
</gene>
<keyword evidence="1" id="KW-0175">Coiled coil</keyword>
<sequence length="99" mass="11472">MSRKSDISPTINENSGLIHKLAVQSQQTSTLQTKLDLTQRQVKQLQELIVQLKGQNTKIENEGVKRTEQMKTILQSYKELVKIQEDEIHEFKKGFSEFI</sequence>
<comment type="caution">
    <text evidence="2">The sequence shown here is derived from an EMBL/GenBank/DDBJ whole genome shotgun (WGS) entry which is preliminary data.</text>
</comment>
<dbReference type="EMBL" id="CAXDID020000154">
    <property type="protein sequence ID" value="CAL6042517.1"/>
    <property type="molecule type" value="Genomic_DNA"/>
</dbReference>
<reference evidence="2" key="1">
    <citation type="submission" date="2023-06" db="EMBL/GenBank/DDBJ databases">
        <authorList>
            <person name="Kurt Z."/>
        </authorList>
    </citation>
    <scope>NUCLEOTIDE SEQUENCE</scope>
</reference>
<evidence type="ECO:0000313" key="4">
    <source>
        <dbReference type="Proteomes" id="UP001642409"/>
    </source>
</evidence>